<dbReference type="InterPro" id="IPR013783">
    <property type="entry name" value="Ig-like_fold"/>
</dbReference>
<feature type="signal peptide" evidence="2">
    <location>
        <begin position="1"/>
        <end position="21"/>
    </location>
</feature>
<dbReference type="Pfam" id="PF00395">
    <property type="entry name" value="SLH"/>
    <property type="match status" value="3"/>
</dbReference>
<dbReference type="InterPro" id="IPR008930">
    <property type="entry name" value="Terpenoid_cyclase/PrenylTrfase"/>
</dbReference>
<feature type="domain" description="SLH" evidence="3">
    <location>
        <begin position="801"/>
        <end position="859"/>
    </location>
</feature>
<dbReference type="EMBL" id="FOMT01000005">
    <property type="protein sequence ID" value="SFF10696.1"/>
    <property type="molecule type" value="Genomic_DNA"/>
</dbReference>
<sequence>MKKNRFIVWLLTAALTLSAFTTPLRTASADEALAVSEDVQDTTPPTITVNGLTNNQVVTKPQLAFTISVTDMVSQTIAPEVALNGNLLQSSSGQYTANFAAGLNTLVITAADSSGNEASQTYSVTYKATAAATIEQYVERNLAYLLSTVTNPVFGTLNGEWSVMTLARGNYGVPEGYYDSYYSKVAAAVEDKQNVLDPSKYTEHSRVILALTSIGKDVTHVGGYNQLEKLADFNKVIAQGINGPTYALLAFDSHNYEIPLVENAAVQSTRANLIQYMLDKEVKKGTENAGGWGFGNFVDVDLTAMALQALAPYYNNNSDVKSAADRAVAWLSKSQSSKDGGYSSSESIAQVIVALSALGIDSNSDPRFVKNGNSLIDAFLQYALPDGGFRHTKTGGVNGMATDQGTYALVAYDRYLKQKHSLYDMTDVTLSTDQPVNPGDLTLPSGNTPQVTVPDDSADYRIPVTAADSAKQIGITIPTGKTSNVKLSLLLNTALPQIEAVKGNHSLLIPHGTQVISGDSAGIHLLTTLDPSDSTLKNQINGIVATGKKLDQVSLAFLLGGSARVQFNQYITLTLKGMGGKSAAYIEGGVASPITKYASDALGLASGNNEYAYDDGTNLIIKTNHFTDYVAFSESTTVVDGGGSIPPPTAAKYVTLSVDKLTINKGYTIPSTKIELRTGDTAWSVLKRMLDNTSIAYDYTITPKYNSVYVQSIDGDGEFDHGDGSGWMYNVNGVYPNFGASLYELKDGDKLQWRYTTDLGIDLGIDPNDWEEPGENGNNNGDDSGHTEEGTVTPPASSGLEKLYSDASQISSWANQAIEQASEKGFVQGSGGKFHPKNTVTRAEFAKMLVAVLGLPTTAPATGFTDVTAKDWFAPYVYTVAQAGYMTGYQQHFNPDASITREEMAVTIVRALGIKAANPETEIKDLKAASLWAQSDIATIMQSGLMQGAGGKFDPHAKVTREMAAVVSMRSYDYKQAGSGGTTPVDAKQLEVQGQMKTTAAFLQQVVTDPVIASVGGEWTVLGLARSGMPVPDSYFSQYYSNVERTVKEKEGKLHSVKYTEYDRVILALTAIGKDIHNVAGYDLTKPLTDYQTVIKQGINGPIFALIALDSKGYSIPADASVKTQTTRELLIDFILNREMAGGGWALGEKPSEADPDITAMVLQAFAPYYASDTKVRAAVDRGITWLSKAQQADGGFASGGAVNAESAAQVVVALTAFGMDSQTDTRFVKNGHSVLDALLGYSAADGGFYHVKPGSNGNGGAQPGEVDLMSTDQAFYALVAYDRFKSGSKRLYDMTDVQ</sequence>
<feature type="chain" id="PRO_5039135056" evidence="2">
    <location>
        <begin position="22"/>
        <end position="1299"/>
    </location>
</feature>
<dbReference type="Pfam" id="PF14478">
    <property type="entry name" value="DUF4430"/>
    <property type="match status" value="1"/>
</dbReference>
<feature type="region of interest" description="Disordered" evidence="1">
    <location>
        <begin position="764"/>
        <end position="799"/>
    </location>
</feature>
<reference evidence="5" key="1">
    <citation type="submission" date="2016-10" db="EMBL/GenBank/DDBJ databases">
        <authorList>
            <person name="Varghese N."/>
            <person name="Submissions S."/>
        </authorList>
    </citation>
    <scope>NUCLEOTIDE SEQUENCE [LARGE SCALE GENOMIC DNA]</scope>
    <source>
        <strain evidence="5">CGMCC 1.10784</strain>
    </source>
</reference>
<dbReference type="InterPro" id="IPR051588">
    <property type="entry name" value="Cobalamin_Transport"/>
</dbReference>
<dbReference type="CDD" id="cd00688">
    <property type="entry name" value="ISOPREN_C2_like"/>
    <property type="match status" value="1"/>
</dbReference>
<dbReference type="InterPro" id="IPR001119">
    <property type="entry name" value="SLH_dom"/>
</dbReference>
<accession>A0A1I2G1N8</accession>
<dbReference type="Gene3D" id="1.50.10.20">
    <property type="match status" value="2"/>
</dbReference>
<evidence type="ECO:0000256" key="1">
    <source>
        <dbReference type="SAM" id="MobiDB-lite"/>
    </source>
</evidence>
<dbReference type="STRING" id="1045775.SAMN05216378_5147"/>
<dbReference type="InterPro" id="IPR027954">
    <property type="entry name" value="Transcobalamin-like_C"/>
</dbReference>
<dbReference type="Gene3D" id="2.60.40.10">
    <property type="entry name" value="Immunoglobulins"/>
    <property type="match status" value="1"/>
</dbReference>
<dbReference type="Gene3D" id="2.170.130.30">
    <property type="match status" value="1"/>
</dbReference>
<evidence type="ECO:0000313" key="4">
    <source>
        <dbReference type="EMBL" id="SFF10696.1"/>
    </source>
</evidence>
<gene>
    <name evidence="4" type="ORF">SAMN05216378_5147</name>
</gene>
<proteinExistence type="predicted"/>
<name>A0A1I2G1N8_9BACL</name>
<organism evidence="4 5">
    <name type="scientific">Paenibacillus catalpae</name>
    <dbReference type="NCBI Taxonomy" id="1045775"/>
    <lineage>
        <taxon>Bacteria</taxon>
        <taxon>Bacillati</taxon>
        <taxon>Bacillota</taxon>
        <taxon>Bacilli</taxon>
        <taxon>Bacillales</taxon>
        <taxon>Paenibacillaceae</taxon>
        <taxon>Paenibacillus</taxon>
    </lineage>
</organism>
<keyword evidence="2" id="KW-0732">Signal</keyword>
<dbReference type="PROSITE" id="PS51272">
    <property type="entry name" value="SLH"/>
    <property type="match status" value="3"/>
</dbReference>
<evidence type="ECO:0000313" key="5">
    <source>
        <dbReference type="Proteomes" id="UP000198855"/>
    </source>
</evidence>
<protein>
    <submittedName>
        <fullName evidence="4">S-layer homology domain-containing protein</fullName>
    </submittedName>
</protein>
<feature type="domain" description="SLH" evidence="3">
    <location>
        <begin position="923"/>
        <end position="982"/>
    </location>
</feature>
<dbReference type="SUPFAM" id="SSF48239">
    <property type="entry name" value="Terpenoid cyclases/Protein prenyltransferases"/>
    <property type="match status" value="2"/>
</dbReference>
<dbReference type="PANTHER" id="PTHR10559">
    <property type="entry name" value="TRANSCOBALAMIN-1/GASTRIC INTRINSIC FACTOR"/>
    <property type="match status" value="1"/>
</dbReference>
<evidence type="ECO:0000256" key="2">
    <source>
        <dbReference type="SAM" id="SignalP"/>
    </source>
</evidence>
<dbReference type="Proteomes" id="UP000198855">
    <property type="component" value="Unassembled WGS sequence"/>
</dbReference>
<keyword evidence="5" id="KW-1185">Reference proteome</keyword>
<evidence type="ECO:0000259" key="3">
    <source>
        <dbReference type="PROSITE" id="PS51272"/>
    </source>
</evidence>
<feature type="domain" description="SLH" evidence="3">
    <location>
        <begin position="860"/>
        <end position="922"/>
    </location>
</feature>
<dbReference type="RefSeq" id="WP_245773133.1">
    <property type="nucleotide sequence ID" value="NZ_FOMT01000005.1"/>
</dbReference>
<dbReference type="PANTHER" id="PTHR10559:SF18">
    <property type="entry name" value="TRANSCOBALAMIN II"/>
    <property type="match status" value="1"/>
</dbReference>